<name>B0C4W9_ACAM1</name>
<sequence>MSIESTWLEHDGQRLPFRHLTQIPAGVSLISTFVDFP</sequence>
<reference evidence="1 2" key="1">
    <citation type="journal article" date="2008" name="Proc. Natl. Acad. Sci. U.S.A.">
        <title>Niche adaptation and genome expansion in the chlorophyll d-producing cyanobacterium Acaryochloris marina.</title>
        <authorList>
            <person name="Swingley W.D."/>
            <person name="Chen M."/>
            <person name="Cheung P.C."/>
            <person name="Conrad A.L."/>
            <person name="Dejesa L.C."/>
            <person name="Hao J."/>
            <person name="Honchak B.M."/>
            <person name="Karbach L.E."/>
            <person name="Kurdoglu A."/>
            <person name="Lahiri S."/>
            <person name="Mastrian S.D."/>
            <person name="Miyashita H."/>
            <person name="Page L."/>
            <person name="Ramakrishna P."/>
            <person name="Satoh S."/>
            <person name="Sattley W.M."/>
            <person name="Shimada Y."/>
            <person name="Taylor H.L."/>
            <person name="Tomo T."/>
            <person name="Tsuchiya T."/>
            <person name="Wang Z.T."/>
            <person name="Raymond J."/>
            <person name="Mimuro M."/>
            <person name="Blankenship R.E."/>
            <person name="Touchman J.W."/>
        </authorList>
    </citation>
    <scope>NUCLEOTIDE SEQUENCE [LARGE SCALE GENOMIC DNA]</scope>
    <source>
        <strain evidence="2">MBIC 11017</strain>
    </source>
</reference>
<dbReference type="HOGENOM" id="CLU_3338771_0_0_3"/>
<dbReference type="Proteomes" id="UP000000268">
    <property type="component" value="Chromosome"/>
</dbReference>
<proteinExistence type="predicted"/>
<dbReference type="KEGG" id="amr:AM1_6175"/>
<organism evidence="1 2">
    <name type="scientific">Acaryochloris marina (strain MBIC 11017)</name>
    <dbReference type="NCBI Taxonomy" id="329726"/>
    <lineage>
        <taxon>Bacteria</taxon>
        <taxon>Bacillati</taxon>
        <taxon>Cyanobacteriota</taxon>
        <taxon>Cyanophyceae</taxon>
        <taxon>Acaryochloridales</taxon>
        <taxon>Acaryochloridaceae</taxon>
        <taxon>Acaryochloris</taxon>
    </lineage>
</organism>
<accession>B0C4W9</accession>
<protein>
    <submittedName>
        <fullName evidence="1">Uncharacterized protein</fullName>
    </submittedName>
</protein>
<dbReference type="EMBL" id="CP000828">
    <property type="protein sequence ID" value="ABW31107.1"/>
    <property type="molecule type" value="Genomic_DNA"/>
</dbReference>
<gene>
    <name evidence="1" type="ordered locus">AM1_6175</name>
</gene>
<dbReference type="AlphaFoldDB" id="B0C4W9"/>
<evidence type="ECO:0000313" key="1">
    <source>
        <dbReference type="EMBL" id="ABW31107.1"/>
    </source>
</evidence>
<evidence type="ECO:0000313" key="2">
    <source>
        <dbReference type="Proteomes" id="UP000000268"/>
    </source>
</evidence>
<keyword evidence="2" id="KW-1185">Reference proteome</keyword>